<keyword evidence="1" id="KW-0472">Membrane</keyword>
<feature type="transmembrane region" description="Helical" evidence="1">
    <location>
        <begin position="210"/>
        <end position="230"/>
    </location>
</feature>
<evidence type="ECO:0000313" key="2">
    <source>
        <dbReference type="EMBL" id="ALV82115.1"/>
    </source>
</evidence>
<sequence>MTTFTSYSVPIDEGVAEFHFQFSNYSYWGAFYKNGIEGVDGMHDAWNNDYFQDHAPSSGLYLTLYSSNPGGSCSVYSSVHYNGTEVTKHFTISIDGTEYNPESYNVKLFQTADPGKSVHVVKVFAKYIDLSVVDIGVTGVNSEAIKLLADALPNILSDEETEKFYSKLVATPTSWESYMLGSEPLMLKKKGLAEMLVPLFADATTASPGLLVFGAGFVAVGLLWLYYLAFPESGRERRDSSTVSAREMRFKEAMTNCLASSTNFGIPVSSGRFHAWKGPKTFEAFERLKTKKSYPSESFHPFFNANGWLDIGFGTRMF</sequence>
<organism evidence="2">
    <name type="scientific">Tobacco rattle virus</name>
    <dbReference type="NCBI Taxonomy" id="12295"/>
    <lineage>
        <taxon>Viruses</taxon>
        <taxon>Riboviria</taxon>
        <taxon>Orthornavirae</taxon>
        <taxon>Kitrinoviricota</taxon>
        <taxon>Alsuviricetes</taxon>
        <taxon>Martellivirales</taxon>
        <taxon>Virgaviridae</taxon>
        <taxon>Tobravirus</taxon>
        <taxon>Tobravirus tabaci</taxon>
    </lineage>
</organism>
<keyword evidence="1" id="KW-0812">Transmembrane</keyword>
<keyword evidence="1" id="KW-1133">Transmembrane helix</keyword>
<protein>
    <submittedName>
        <fullName evidence="2">2c protein</fullName>
    </submittedName>
</protein>
<accession>A0A0U3S995</accession>
<proteinExistence type="predicted"/>
<evidence type="ECO:0000256" key="1">
    <source>
        <dbReference type="SAM" id="Phobius"/>
    </source>
</evidence>
<reference evidence="2" key="1">
    <citation type="journal article" date="2016" name="Arch. Virol.">
        <title>Molecular characterization of a new tobacco rattle virus (TRV) RNA2 and identification of different TRV RNA1/RNA2 pairings in various potato-growing areas in Germany.</title>
        <authorList>
            <person name="Koenig R."/>
            <person name="Hilbrich I."/>
            <person name="Lindner K."/>
        </authorList>
    </citation>
    <scope>NUCLEOTIDE SEQUENCE</scope>
    <source>
        <strain evidence="2">ByKt</strain>
    </source>
</reference>
<name>A0A0U3S995_9VIRU</name>
<dbReference type="EMBL" id="KT033412">
    <property type="protein sequence ID" value="ALV82115.1"/>
    <property type="molecule type" value="Genomic_RNA"/>
</dbReference>